<gene>
    <name evidence="2" type="ORF">BRAN1462_LOCUS64692</name>
</gene>
<accession>A0A6V0ED90</accession>
<protein>
    <submittedName>
        <fullName evidence="2">Uncharacterized protein</fullName>
    </submittedName>
</protein>
<keyword evidence="1" id="KW-0732">Signal</keyword>
<dbReference type="AlphaFoldDB" id="A0A6V0ED90"/>
<organism evidence="2">
    <name type="scientific">Zooxanthella nutricula</name>
    <dbReference type="NCBI Taxonomy" id="1333877"/>
    <lineage>
        <taxon>Eukaryota</taxon>
        <taxon>Sar</taxon>
        <taxon>Alveolata</taxon>
        <taxon>Dinophyceae</taxon>
        <taxon>Peridiniales</taxon>
        <taxon>Peridiniales incertae sedis</taxon>
        <taxon>Zooxanthella</taxon>
    </lineage>
</organism>
<proteinExistence type="predicted"/>
<evidence type="ECO:0000313" key="2">
    <source>
        <dbReference type="EMBL" id="CAD9646870.1"/>
    </source>
</evidence>
<feature type="chain" id="PRO_5030160654" evidence="1">
    <location>
        <begin position="26"/>
        <end position="223"/>
    </location>
</feature>
<feature type="signal peptide" evidence="1">
    <location>
        <begin position="1"/>
        <end position="25"/>
    </location>
</feature>
<evidence type="ECO:0000256" key="1">
    <source>
        <dbReference type="SAM" id="SignalP"/>
    </source>
</evidence>
<reference evidence="2" key="1">
    <citation type="submission" date="2021-01" db="EMBL/GenBank/DDBJ databases">
        <authorList>
            <person name="Corre E."/>
            <person name="Pelletier E."/>
            <person name="Niang G."/>
            <person name="Scheremetjew M."/>
            <person name="Finn R."/>
            <person name="Kale V."/>
            <person name="Holt S."/>
            <person name="Cochrane G."/>
            <person name="Meng A."/>
            <person name="Brown T."/>
            <person name="Cohen L."/>
        </authorList>
    </citation>
    <scope>NUCLEOTIDE SEQUENCE</scope>
    <source>
        <strain evidence="2">RCC3387</strain>
    </source>
</reference>
<name>A0A6V0ED90_9DINO</name>
<dbReference type="EMBL" id="HBGW01102379">
    <property type="protein sequence ID" value="CAD9646870.1"/>
    <property type="molecule type" value="Transcribed_RNA"/>
</dbReference>
<sequence>MSARGRPFNRAAFAWLLSASALMCALNTCQQHAFTGLGGNVRLTCRTQRRCQPDVEIYQKGLQLAAQKGLLPEPFSAGELKEVNYQGKPAKETAAAIMAAIGQVPAGGCVIALQGEATPEKAAVVRELKLEMQKAEVWRMDTFFKAMTFMLLTFSEQSGSSMESLLQRPEMLAAGIEMIEEMGEGASVGAMAEQAEAMMGMSSDTDKIAQHLPLALEYTVRGR</sequence>